<name>M3FJ62_9ACTN</name>
<dbReference type="EMBL" id="KB405095">
    <property type="protein sequence ID" value="EMF52084.1"/>
    <property type="molecule type" value="Genomic_DNA"/>
</dbReference>
<reference evidence="2" key="1">
    <citation type="journal article" date="2013" name="Genome Announc.">
        <title>Draft Genome Sequence of Streptomyces bottropensis ATCC 25435, a Bottromycin-Producing Actinomycete.</title>
        <authorList>
            <person name="Zhang H."/>
            <person name="Zhou W."/>
            <person name="Zhuang Y."/>
            <person name="Liang X."/>
            <person name="Liu T."/>
        </authorList>
    </citation>
    <scope>NUCLEOTIDE SEQUENCE [LARGE SCALE GENOMIC DNA]</scope>
    <source>
        <strain evidence="2">ATCC 25435</strain>
    </source>
</reference>
<accession>M3FJ62</accession>
<evidence type="ECO:0000313" key="2">
    <source>
        <dbReference type="Proteomes" id="UP000030760"/>
    </source>
</evidence>
<protein>
    <submittedName>
        <fullName evidence="1">Uncharacterized protein</fullName>
    </submittedName>
</protein>
<sequence length="46" mass="4970">MRNAVAAHEQIMVGLRSGQQDLNYAPRPVIRWVVGPVRGASAEPNG</sequence>
<dbReference type="AlphaFoldDB" id="M3FJ62"/>
<evidence type="ECO:0000313" key="1">
    <source>
        <dbReference type="EMBL" id="EMF52084.1"/>
    </source>
</evidence>
<dbReference type="Proteomes" id="UP000030760">
    <property type="component" value="Unassembled WGS sequence"/>
</dbReference>
<organism evidence="1 2">
    <name type="scientific">Streptomyces bottropensis ATCC 25435</name>
    <dbReference type="NCBI Taxonomy" id="1054862"/>
    <lineage>
        <taxon>Bacteria</taxon>
        <taxon>Bacillati</taxon>
        <taxon>Actinomycetota</taxon>
        <taxon>Actinomycetes</taxon>
        <taxon>Kitasatosporales</taxon>
        <taxon>Streptomycetaceae</taxon>
        <taxon>Streptomyces</taxon>
    </lineage>
</organism>
<gene>
    <name evidence="1" type="ORF">SBD_6606</name>
</gene>
<proteinExistence type="predicted"/>